<organism evidence="1 2">
    <name type="scientific">Streptomyces violaceorubidus</name>
    <dbReference type="NCBI Taxonomy" id="284042"/>
    <lineage>
        <taxon>Bacteria</taxon>
        <taxon>Bacillati</taxon>
        <taxon>Actinomycetota</taxon>
        <taxon>Actinomycetes</taxon>
        <taxon>Kitasatosporales</taxon>
        <taxon>Streptomycetaceae</taxon>
        <taxon>Streptomyces</taxon>
    </lineage>
</organism>
<dbReference type="EMBL" id="JBEOZY010000005">
    <property type="protein sequence ID" value="MER6164484.1"/>
    <property type="molecule type" value="Genomic_DNA"/>
</dbReference>
<dbReference type="RefSeq" id="WP_352146461.1">
    <property type="nucleotide sequence ID" value="NZ_JBEOZY010000005.1"/>
</dbReference>
<sequence>MGTTDGPFPVAGGRGEGQTAATGELVARAVAKVQVPMTFMP</sequence>
<name>A0ABV1SRX9_9ACTN</name>
<gene>
    <name evidence="1" type="ORF">ABT188_07830</name>
</gene>
<proteinExistence type="predicted"/>
<evidence type="ECO:0000313" key="2">
    <source>
        <dbReference type="Proteomes" id="UP001496720"/>
    </source>
</evidence>
<protein>
    <submittedName>
        <fullName evidence="1">Uncharacterized protein</fullName>
    </submittedName>
</protein>
<evidence type="ECO:0000313" key="1">
    <source>
        <dbReference type="EMBL" id="MER6164484.1"/>
    </source>
</evidence>
<comment type="caution">
    <text evidence="1">The sequence shown here is derived from an EMBL/GenBank/DDBJ whole genome shotgun (WGS) entry which is preliminary data.</text>
</comment>
<dbReference type="Proteomes" id="UP001496720">
    <property type="component" value="Unassembled WGS sequence"/>
</dbReference>
<accession>A0ABV1SRX9</accession>
<reference evidence="1 2" key="1">
    <citation type="submission" date="2024-06" db="EMBL/GenBank/DDBJ databases">
        <title>The Natural Products Discovery Center: Release of the First 8490 Sequenced Strains for Exploring Actinobacteria Biosynthetic Diversity.</title>
        <authorList>
            <person name="Kalkreuter E."/>
            <person name="Kautsar S.A."/>
            <person name="Yang D."/>
            <person name="Bader C.D."/>
            <person name="Teijaro C.N."/>
            <person name="Fluegel L."/>
            <person name="Davis C.M."/>
            <person name="Simpson J.R."/>
            <person name="Lauterbach L."/>
            <person name="Steele A.D."/>
            <person name="Gui C."/>
            <person name="Meng S."/>
            <person name="Li G."/>
            <person name="Viehrig K."/>
            <person name="Ye F."/>
            <person name="Su P."/>
            <person name="Kiefer A.F."/>
            <person name="Nichols A."/>
            <person name="Cepeda A.J."/>
            <person name="Yan W."/>
            <person name="Fan B."/>
            <person name="Jiang Y."/>
            <person name="Adhikari A."/>
            <person name="Zheng C.-J."/>
            <person name="Schuster L."/>
            <person name="Cowan T.M."/>
            <person name="Smanski M.J."/>
            <person name="Chevrette M.G."/>
            <person name="De Carvalho L.P.S."/>
            <person name="Shen B."/>
        </authorList>
    </citation>
    <scope>NUCLEOTIDE SEQUENCE [LARGE SCALE GENOMIC DNA]</scope>
    <source>
        <strain evidence="1 2">NPDC001615</strain>
    </source>
</reference>
<keyword evidence="2" id="KW-1185">Reference proteome</keyword>